<evidence type="ECO:0000313" key="7">
    <source>
        <dbReference type="EMBL" id="SHE64957.1"/>
    </source>
</evidence>
<gene>
    <name evidence="5" type="primary">floA</name>
    <name evidence="7" type="ORF">SAMN05444392_102215</name>
</gene>
<evidence type="ECO:0000256" key="1">
    <source>
        <dbReference type="ARBA" id="ARBA00022475"/>
    </source>
</evidence>
<keyword evidence="3 5" id="KW-1133">Transmembrane helix</keyword>
<comment type="subunit">
    <text evidence="5">Homooligomerizes.</text>
</comment>
<dbReference type="NCBIfam" id="NF010186">
    <property type="entry name" value="PRK13665.1"/>
    <property type="match status" value="1"/>
</dbReference>
<comment type="caution">
    <text evidence="5">Lacks conserved residue(s) required for the propagation of feature annotation.</text>
</comment>
<dbReference type="GO" id="GO:0045121">
    <property type="term" value="C:membrane raft"/>
    <property type="evidence" value="ECO:0007669"/>
    <property type="project" value="UniProtKB-SubCell"/>
</dbReference>
<accession>A0A1M4V7U1</accession>
<keyword evidence="1 5" id="KW-1003">Cell membrane</keyword>
<organism evidence="7 8">
    <name type="scientific">Seinonella peptonophila</name>
    <dbReference type="NCBI Taxonomy" id="112248"/>
    <lineage>
        <taxon>Bacteria</taxon>
        <taxon>Bacillati</taxon>
        <taxon>Bacillota</taxon>
        <taxon>Bacilli</taxon>
        <taxon>Bacillales</taxon>
        <taxon>Thermoactinomycetaceae</taxon>
        <taxon>Seinonella</taxon>
    </lineage>
</organism>
<evidence type="ECO:0000256" key="2">
    <source>
        <dbReference type="ARBA" id="ARBA00022692"/>
    </source>
</evidence>
<comment type="subcellular location">
    <subcellularLocation>
        <location evidence="5">Cell membrane</location>
        <topology evidence="5">Single-pass membrane protein</topology>
    </subcellularLocation>
    <subcellularLocation>
        <location evidence="5">Membrane raft</location>
        <topology evidence="5">Single-pass membrane protein</topology>
    </subcellularLocation>
</comment>
<name>A0A1M4V7U1_9BACL</name>
<dbReference type="EMBL" id="FQVL01000002">
    <property type="protein sequence ID" value="SHE64957.1"/>
    <property type="molecule type" value="Genomic_DNA"/>
</dbReference>
<evidence type="ECO:0000256" key="6">
    <source>
        <dbReference type="SAM" id="Coils"/>
    </source>
</evidence>
<dbReference type="AlphaFoldDB" id="A0A1M4V7U1"/>
<protein>
    <recommendedName>
        <fullName evidence="5">Flotillin-like protein FloA</fullName>
    </recommendedName>
</protein>
<comment type="function">
    <text evidence="5">Found in functional membrane microdomains (FMM) that may be equivalent to eukaryotic membrane rafts FMMs are highly dynamic and increase in number as cells age. Flotillins are thought to be important factors in membrane fluidity.</text>
</comment>
<dbReference type="GO" id="GO:0005886">
    <property type="term" value="C:plasma membrane"/>
    <property type="evidence" value="ECO:0007669"/>
    <property type="project" value="UniProtKB-SubCell"/>
</dbReference>
<evidence type="ECO:0000313" key="8">
    <source>
        <dbReference type="Proteomes" id="UP000184476"/>
    </source>
</evidence>
<feature type="transmembrane region" description="Helical" evidence="5">
    <location>
        <begin position="6"/>
        <end position="32"/>
    </location>
</feature>
<evidence type="ECO:0000256" key="4">
    <source>
        <dbReference type="ARBA" id="ARBA00023136"/>
    </source>
</evidence>
<dbReference type="RefSeq" id="WP_073153511.1">
    <property type="nucleotide sequence ID" value="NZ_FQVL01000002.1"/>
</dbReference>
<keyword evidence="4 5" id="KW-0472">Membrane</keyword>
<proteinExistence type="inferred from homology"/>
<evidence type="ECO:0000256" key="5">
    <source>
        <dbReference type="HAMAP-Rule" id="MF_01562"/>
    </source>
</evidence>
<keyword evidence="2 5" id="KW-0812">Transmembrane</keyword>
<dbReference type="Proteomes" id="UP000184476">
    <property type="component" value="Unassembled WGS sequence"/>
</dbReference>
<feature type="coiled-coil region" evidence="6">
    <location>
        <begin position="232"/>
        <end position="282"/>
    </location>
</feature>
<sequence>MGSESLTIILFSILIIALLMLVFTVIPITLWISTIASGLYVKLSTLIGLRLRRIRPIYIIDPFVRAKKAGLELEMLQLEAHFLAGGNLNQVVNALVTAKRANVVLGFDQATAIDLAGHDILEAVQLAIRPKVIHTPEIVAITKDGIELHMLAQITIRASLDQYIGGAGEPTIIARVGEGLISVVGLADSHKEVLEYPDQISKKLLEKSLDADTAFKIISIDLTDLQIGQNIAARIEAEQAEVEKRIVLAKADERRSLALAQEQEMKARVERMRAKMMEAEAKVPIAVSDALRSGKLGVLDYYKLKNIEADTAMRNHFSFEAGVGGNQTVGGGK</sequence>
<comment type="similarity">
    <text evidence="5">Belongs to the flotillin-like FloA family.</text>
</comment>
<dbReference type="HAMAP" id="MF_01562">
    <property type="entry name" value="FloA"/>
    <property type="match status" value="1"/>
</dbReference>
<dbReference type="InterPro" id="IPR022853">
    <property type="entry name" value="FloA"/>
</dbReference>
<dbReference type="STRING" id="112248.SAMN05444392_102215"/>
<keyword evidence="6" id="KW-0175">Coiled coil</keyword>
<dbReference type="Pfam" id="PF12127">
    <property type="entry name" value="FloA"/>
    <property type="match status" value="1"/>
</dbReference>
<dbReference type="OrthoDB" id="9808365at2"/>
<keyword evidence="8" id="KW-1185">Reference proteome</keyword>
<evidence type="ECO:0000256" key="3">
    <source>
        <dbReference type="ARBA" id="ARBA00022989"/>
    </source>
</evidence>
<reference evidence="7 8" key="1">
    <citation type="submission" date="2016-11" db="EMBL/GenBank/DDBJ databases">
        <authorList>
            <person name="Jaros S."/>
            <person name="Januszkiewicz K."/>
            <person name="Wedrychowicz H."/>
        </authorList>
    </citation>
    <scope>NUCLEOTIDE SEQUENCE [LARGE SCALE GENOMIC DNA]</scope>
    <source>
        <strain evidence="7 8">DSM 44666</strain>
    </source>
</reference>